<protein>
    <recommendedName>
        <fullName evidence="2">Lipocalin-like domain-containing protein</fullName>
    </recommendedName>
</protein>
<dbReference type="InterPro" id="IPR024311">
    <property type="entry name" value="Lipocalin-like"/>
</dbReference>
<name>A0A410G3N0_9FLAO</name>
<dbReference type="EMBL" id="CP034951">
    <property type="protein sequence ID" value="QAA81898.1"/>
    <property type="molecule type" value="Genomic_DNA"/>
</dbReference>
<feature type="signal peptide" evidence="1">
    <location>
        <begin position="1"/>
        <end position="20"/>
    </location>
</feature>
<keyword evidence="1" id="KW-0732">Signal</keyword>
<feature type="domain" description="Lipocalin-like" evidence="2">
    <location>
        <begin position="31"/>
        <end position="146"/>
    </location>
</feature>
<reference evidence="3 4" key="1">
    <citation type="submission" date="2019-01" db="EMBL/GenBank/DDBJ databases">
        <title>Complete genome sequencing of Aequorivita sp. H23M31.</title>
        <authorList>
            <person name="Bae J.-W."/>
        </authorList>
    </citation>
    <scope>NUCLEOTIDE SEQUENCE [LARGE SCALE GENOMIC DNA]</scope>
    <source>
        <strain evidence="3 4">H23M31</strain>
    </source>
</reference>
<sequence length="178" mass="19926">MKIFRLFFVSILLLSLISCSSSDDSPSFDVVGSWKMTQGTIEPGTFNMDMGGISVPIDISGNFVEIDENNRINFLSDHTFTSHSGTIVLEITMNFMGTSQTERFEESNFFGEGTWEMNGNQLKIKNSNGTTIPYQLEKISDNEIELSGNVKDMDIEEGGDDPMLESLDIVVKMRLKRV</sequence>
<dbReference type="Pfam" id="PF13648">
    <property type="entry name" value="Lipocalin_4"/>
    <property type="match status" value="1"/>
</dbReference>
<dbReference type="KEGG" id="aev:EI546_09260"/>
<proteinExistence type="predicted"/>
<dbReference type="PROSITE" id="PS51257">
    <property type="entry name" value="PROKAR_LIPOPROTEIN"/>
    <property type="match status" value="1"/>
</dbReference>
<organism evidence="3 4">
    <name type="scientific">Aequorivita ciconiae</name>
    <dbReference type="NCBI Taxonomy" id="2494375"/>
    <lineage>
        <taxon>Bacteria</taxon>
        <taxon>Pseudomonadati</taxon>
        <taxon>Bacteroidota</taxon>
        <taxon>Flavobacteriia</taxon>
        <taxon>Flavobacteriales</taxon>
        <taxon>Flavobacteriaceae</taxon>
        <taxon>Aequorivita</taxon>
    </lineage>
</organism>
<keyword evidence="4" id="KW-1185">Reference proteome</keyword>
<evidence type="ECO:0000259" key="2">
    <source>
        <dbReference type="Pfam" id="PF13648"/>
    </source>
</evidence>
<evidence type="ECO:0000313" key="4">
    <source>
        <dbReference type="Proteomes" id="UP000285517"/>
    </source>
</evidence>
<dbReference type="OrthoDB" id="1445898at2"/>
<feature type="chain" id="PRO_5019025696" description="Lipocalin-like domain-containing protein" evidence="1">
    <location>
        <begin position="21"/>
        <end position="178"/>
    </location>
</feature>
<gene>
    <name evidence="3" type="ORF">EI546_09260</name>
</gene>
<evidence type="ECO:0000256" key="1">
    <source>
        <dbReference type="SAM" id="SignalP"/>
    </source>
</evidence>
<dbReference type="AlphaFoldDB" id="A0A410G3N0"/>
<accession>A0A410G3N0</accession>
<dbReference type="Proteomes" id="UP000285517">
    <property type="component" value="Chromosome"/>
</dbReference>
<dbReference type="RefSeq" id="WP_128250279.1">
    <property type="nucleotide sequence ID" value="NZ_CP034951.1"/>
</dbReference>
<evidence type="ECO:0000313" key="3">
    <source>
        <dbReference type="EMBL" id="QAA81898.1"/>
    </source>
</evidence>